<dbReference type="NCBIfam" id="TIGR01965">
    <property type="entry name" value="VCBS_repeat"/>
    <property type="match status" value="4"/>
</dbReference>
<accession>A0ABV1N6X5</accession>
<dbReference type="Pfam" id="PF17963">
    <property type="entry name" value="Big_9"/>
    <property type="match status" value="1"/>
</dbReference>
<evidence type="ECO:0000313" key="3">
    <source>
        <dbReference type="EMBL" id="MEQ6889489.1"/>
    </source>
</evidence>
<proteinExistence type="predicted"/>
<feature type="compositionally biased region" description="Basic and acidic residues" evidence="1">
    <location>
        <begin position="517"/>
        <end position="532"/>
    </location>
</feature>
<protein>
    <submittedName>
        <fullName evidence="3">Retention module-containing protein</fullName>
    </submittedName>
</protein>
<dbReference type="InterPro" id="IPR047777">
    <property type="entry name" value="LapA-like_RM"/>
</dbReference>
<dbReference type="Gene3D" id="2.60.40.10">
    <property type="entry name" value="Immunoglobulins"/>
    <property type="match status" value="1"/>
</dbReference>
<dbReference type="InterPro" id="IPR010221">
    <property type="entry name" value="VCBS_dom"/>
</dbReference>
<dbReference type="InterPro" id="IPR040853">
    <property type="entry name" value="RapA2_cadherin-like"/>
</dbReference>
<dbReference type="NCBIfam" id="NF033682">
    <property type="entry name" value="retention_LapA"/>
    <property type="match status" value="1"/>
</dbReference>
<dbReference type="Proteomes" id="UP001472978">
    <property type="component" value="Unassembled WGS sequence"/>
</dbReference>
<feature type="non-terminal residue" evidence="3">
    <location>
        <position position="751"/>
    </location>
</feature>
<organism evidence="3 4">
    <name type="scientific">Halomonas pelophila</name>
    <dbReference type="NCBI Taxonomy" id="3151122"/>
    <lineage>
        <taxon>Bacteria</taxon>
        <taxon>Pseudomonadati</taxon>
        <taxon>Pseudomonadota</taxon>
        <taxon>Gammaproteobacteria</taxon>
        <taxon>Oceanospirillales</taxon>
        <taxon>Halomonadaceae</taxon>
        <taxon>Halomonas</taxon>
    </lineage>
</organism>
<dbReference type="RefSeq" id="WP_349759014.1">
    <property type="nucleotide sequence ID" value="NZ_JBEGCI010000010.1"/>
</dbReference>
<keyword evidence="4" id="KW-1185">Reference proteome</keyword>
<dbReference type="EMBL" id="JBEGCI010000010">
    <property type="protein sequence ID" value="MEQ6889489.1"/>
    <property type="molecule type" value="Genomic_DNA"/>
</dbReference>
<feature type="region of interest" description="Disordered" evidence="1">
    <location>
        <begin position="517"/>
        <end position="542"/>
    </location>
</feature>
<feature type="domain" description="RapA2 cadherin-like" evidence="2">
    <location>
        <begin position="288"/>
        <end position="364"/>
    </location>
</feature>
<evidence type="ECO:0000259" key="2">
    <source>
        <dbReference type="Pfam" id="PF17803"/>
    </source>
</evidence>
<name>A0ABV1N6X5_9GAMM</name>
<sequence length="751" mass="75715">MTIATIISITGQAWARDASGDLRELRVGDTLQEGETLVTSDTGRVILDFADGLDPTVIGEGQEVAISADLDAEQPVAAEEASVQDEDLEALLAALEEGEGDLLEGLDATAAGAGGAGAPGGGHDFVRLARITENVDPLSFEYGLNSLGATFDTQDQALDQAPDSIPTVATADLNGDGDVVWESALSEGSGGGTLTTSGALQIDTGSDLLALIEVQDADGNWVEILADGTQVTGVYGVLTVNTDGSWSYTLDDNTLDHQVIDAVGTADQLQDLFGVRVTDDDGDVSAPATLSIDINDDGPEARNDTADLVEDGEISVVSGNVLVNDAAGADAPASFVEWGDNGAALAELAKYGTLTLDANGDYRFELDNSDPDVQALIAGESVSESLTYIMRDAEGDTSQANLTLTINGAEDSAGVTMAARGTPGFTTVSEAGLSPDGSNADGDGETAGGSFSVFATDGIASLTLGGQTFSVDELKQFSSQSPSSAIETGEGSLVITGYSSDDGDVNATISYEYTLKEAQDHSGPGSDERVSDSIEGSLTGAGGSSASGTLTIDIVDDVPSAVADTGSVQSGGTLTVTAATGLLANDTLGADGATVSAVSTAGTQGTLVWNSDGSYTYTADANATYTDVFTYTIIDGDGDTDTATLTIDVTDGSPTAPPADVTVNEAALDLNQDGDDLAAGSVTGSDPSSTAETISGTLAASDPNGDALTYTAGTFSGTYGTLTIDAAGNYTYTLTAPVDGPTADNSTNTIN</sequence>
<evidence type="ECO:0000256" key="1">
    <source>
        <dbReference type="SAM" id="MobiDB-lite"/>
    </source>
</evidence>
<comment type="caution">
    <text evidence="3">The sequence shown here is derived from an EMBL/GenBank/DDBJ whole genome shotgun (WGS) entry which is preliminary data.</text>
</comment>
<dbReference type="Gene3D" id="2.60.40.3440">
    <property type="match status" value="1"/>
</dbReference>
<dbReference type="Pfam" id="PF17803">
    <property type="entry name" value="Cadherin_4"/>
    <property type="match status" value="1"/>
</dbReference>
<gene>
    <name evidence="3" type="ORF">ABE957_12485</name>
</gene>
<dbReference type="InterPro" id="IPR013783">
    <property type="entry name" value="Ig-like_fold"/>
</dbReference>
<evidence type="ECO:0000313" key="4">
    <source>
        <dbReference type="Proteomes" id="UP001472978"/>
    </source>
</evidence>
<reference evidence="3 4" key="1">
    <citation type="submission" date="2024-05" db="EMBL/GenBank/DDBJ databases">
        <title>Halomonas sp. CS7 16S ribosomal RNA gene Genome sequencing and assembly.</title>
        <authorList>
            <person name="Yook S."/>
        </authorList>
    </citation>
    <scope>NUCLEOTIDE SEQUENCE [LARGE SCALE GENOMIC DNA]</scope>
    <source>
        <strain evidence="3 4">CS7</strain>
    </source>
</reference>